<dbReference type="GO" id="GO:0016758">
    <property type="term" value="F:hexosyltransferase activity"/>
    <property type="evidence" value="ECO:0007669"/>
    <property type="project" value="TreeGrafter"/>
</dbReference>
<dbReference type="Pfam" id="PF13439">
    <property type="entry name" value="Glyco_transf_4"/>
    <property type="match status" value="1"/>
</dbReference>
<dbReference type="Proteomes" id="UP000184520">
    <property type="component" value="Unassembled WGS sequence"/>
</dbReference>
<feature type="domain" description="Glycosyl transferase family 1" evidence="1">
    <location>
        <begin position="190"/>
        <end position="347"/>
    </location>
</feature>
<dbReference type="OrthoDB" id="9768937at2"/>
<dbReference type="PANTHER" id="PTHR45947">
    <property type="entry name" value="SULFOQUINOVOSYL TRANSFERASE SQD2"/>
    <property type="match status" value="1"/>
</dbReference>
<keyword evidence="4" id="KW-1185">Reference proteome</keyword>
<dbReference type="SUPFAM" id="SSF53756">
    <property type="entry name" value="UDP-Glycosyltransferase/glycogen phosphorylase"/>
    <property type="match status" value="1"/>
</dbReference>
<gene>
    <name evidence="3" type="ORF">SAMN05216361_1239</name>
</gene>
<dbReference type="EMBL" id="FQWD01000002">
    <property type="protein sequence ID" value="SHG09057.1"/>
    <property type="molecule type" value="Genomic_DNA"/>
</dbReference>
<dbReference type="STRING" id="634436.SAMN05216361_1239"/>
<dbReference type="RefSeq" id="WP_073319478.1">
    <property type="nucleotide sequence ID" value="NZ_FQWD01000002.1"/>
</dbReference>
<evidence type="ECO:0000259" key="2">
    <source>
        <dbReference type="Pfam" id="PF13439"/>
    </source>
</evidence>
<dbReference type="PANTHER" id="PTHR45947:SF3">
    <property type="entry name" value="SULFOQUINOVOSYL TRANSFERASE SQD2"/>
    <property type="match status" value="1"/>
</dbReference>
<name>A0A1M5GZF2_9ALTE</name>
<dbReference type="AlphaFoldDB" id="A0A1M5GZF2"/>
<dbReference type="InterPro" id="IPR001296">
    <property type="entry name" value="Glyco_trans_1"/>
</dbReference>
<dbReference type="Gene3D" id="3.40.50.2000">
    <property type="entry name" value="Glycogen Phosphorylase B"/>
    <property type="match status" value="2"/>
</dbReference>
<reference evidence="4" key="1">
    <citation type="submission" date="2016-11" db="EMBL/GenBank/DDBJ databases">
        <authorList>
            <person name="Varghese N."/>
            <person name="Submissions S."/>
        </authorList>
    </citation>
    <scope>NUCLEOTIDE SEQUENCE [LARGE SCALE GENOMIC DNA]</scope>
    <source>
        <strain evidence="4">CGMCC 1.8995</strain>
    </source>
</reference>
<evidence type="ECO:0000313" key="4">
    <source>
        <dbReference type="Proteomes" id="UP000184520"/>
    </source>
</evidence>
<dbReference type="InterPro" id="IPR050194">
    <property type="entry name" value="Glycosyltransferase_grp1"/>
</dbReference>
<proteinExistence type="predicted"/>
<evidence type="ECO:0000313" key="3">
    <source>
        <dbReference type="EMBL" id="SHG09057.1"/>
    </source>
</evidence>
<keyword evidence="3" id="KW-0808">Transferase</keyword>
<dbReference type="Pfam" id="PF00534">
    <property type="entry name" value="Glycos_transf_1"/>
    <property type="match status" value="1"/>
</dbReference>
<sequence length="372" mass="42195">MKNKKIKILQFICSTGFYGAERWVLALASHLPTDTTESLLATTLEDDSRDLELVRQFKQKCGNTFEIPMKHKFDISVVDKLVALIKRENIDIIHTHGYKSDILGVWAARKAGIPCVVTPHGFENAKDIKLRTFIWLGCQAMKYGDAIVPLSTQLMKDMHRIGVRKDKLHYIQNGVDLSEVEAVRTDDSIPAETEKLRVGFIGQMISRKNIDDILTIFDDLHQEGMPIELLFLGDGDDRARLEEKATTLASKQDIHFLGFRDDRLALLKTFDLFVMTSTLEGVPRCLMEACAMGTPVAAYQIPGIDQLITHNDTGLLAPLGERETLKGYWREMLSDTIKARQYGLNAKAYVEEHFSAQRMANEYMVLFKDLLR</sequence>
<dbReference type="InterPro" id="IPR028098">
    <property type="entry name" value="Glyco_trans_4-like_N"/>
</dbReference>
<organism evidence="3 4">
    <name type="scientific">Marisediminitalea aggregata</name>
    <dbReference type="NCBI Taxonomy" id="634436"/>
    <lineage>
        <taxon>Bacteria</taxon>
        <taxon>Pseudomonadati</taxon>
        <taxon>Pseudomonadota</taxon>
        <taxon>Gammaproteobacteria</taxon>
        <taxon>Alteromonadales</taxon>
        <taxon>Alteromonadaceae</taxon>
        <taxon>Marisediminitalea</taxon>
    </lineage>
</organism>
<feature type="domain" description="Glycosyltransferase subfamily 4-like N-terminal" evidence="2">
    <location>
        <begin position="19"/>
        <end position="178"/>
    </location>
</feature>
<protein>
    <submittedName>
        <fullName evidence="3">Glycosyltransferase involved in cell wall bisynthesis</fullName>
    </submittedName>
</protein>
<evidence type="ECO:0000259" key="1">
    <source>
        <dbReference type="Pfam" id="PF00534"/>
    </source>
</evidence>
<accession>A0A1M5GZF2</accession>